<dbReference type="SUPFAM" id="SSF52047">
    <property type="entry name" value="RNI-like"/>
    <property type="match status" value="1"/>
</dbReference>
<protein>
    <recommendedName>
        <fullName evidence="2">GAE domain-containing protein</fullName>
    </recommendedName>
</protein>
<dbReference type="EMBL" id="ML179038">
    <property type="protein sequence ID" value="THV07304.1"/>
    <property type="molecule type" value="Genomic_DNA"/>
</dbReference>
<dbReference type="InterPro" id="IPR032675">
    <property type="entry name" value="LRR_dom_sf"/>
</dbReference>
<feature type="compositionally biased region" description="Polar residues" evidence="1">
    <location>
        <begin position="11"/>
        <end position="21"/>
    </location>
</feature>
<dbReference type="Gene3D" id="1.20.1280.50">
    <property type="match status" value="1"/>
</dbReference>
<dbReference type="Proteomes" id="UP000297245">
    <property type="component" value="Unassembled WGS sequence"/>
</dbReference>
<evidence type="ECO:0000313" key="4">
    <source>
        <dbReference type="Proteomes" id="UP000297245"/>
    </source>
</evidence>
<sequence>MSCNEHPARANLNTMYGTRTTEGPLDADSHHVSPSPSWTLPVELLIEIFSLYSPSLSITDSKVLPTTLALSQTCSSWRQLAISLPNLWSNLSLDLTHENANIPALVNLYLARSEPQPLILRVDGVTTSVHGEAELATELSPSGWSVLTSLLNAHDRWSNVSFYLHWELLDIDYNSLTTMVPSFPLLQSFAVSWQNDREIRVSNRLFRVLHDLPALRSLQIDSYLPYFPFNLSNLSRINVTKCRLCAEVRFLLARCKNLSEAEFTMDGHPDDDDLIPVNVFPVNKLQSLKLTFSGMRVGCNLLSSLTLPSLTKLDLSSRYTDIDQHITLDRAFKDFSLRSRCQLTKLRLTGQFGTDFNLIQILSMAPTITHLALDVRSSYSDYVTDDLFEMLSLGPIIPESSATSTDILPRLTDFSLVIQQSQNSTYFTFIPTSYSHKLVLPPLPDPDVILSMVESRFHPSSTNNRAKLQRFALSVRINLDGTEFTNDWGQLFRSTTEPPLRALEREGLHLDLNIKEGPEAATSPPALV</sequence>
<name>A0A4S8MXU4_DENBC</name>
<evidence type="ECO:0000259" key="2">
    <source>
        <dbReference type="PROSITE" id="PS50180"/>
    </source>
</evidence>
<dbReference type="OrthoDB" id="3071018at2759"/>
<dbReference type="AlphaFoldDB" id="A0A4S8MXU4"/>
<proteinExistence type="predicted"/>
<accession>A0A4S8MXU4</accession>
<keyword evidence="4" id="KW-1185">Reference proteome</keyword>
<evidence type="ECO:0000313" key="3">
    <source>
        <dbReference type="EMBL" id="THV07304.1"/>
    </source>
</evidence>
<reference evidence="3 4" key="1">
    <citation type="journal article" date="2019" name="Nat. Ecol. Evol.">
        <title>Megaphylogeny resolves global patterns of mushroom evolution.</title>
        <authorList>
            <person name="Varga T."/>
            <person name="Krizsan K."/>
            <person name="Foldi C."/>
            <person name="Dima B."/>
            <person name="Sanchez-Garcia M."/>
            <person name="Sanchez-Ramirez S."/>
            <person name="Szollosi G.J."/>
            <person name="Szarkandi J.G."/>
            <person name="Papp V."/>
            <person name="Albert L."/>
            <person name="Andreopoulos W."/>
            <person name="Angelini C."/>
            <person name="Antonin V."/>
            <person name="Barry K.W."/>
            <person name="Bougher N.L."/>
            <person name="Buchanan P."/>
            <person name="Buyck B."/>
            <person name="Bense V."/>
            <person name="Catcheside P."/>
            <person name="Chovatia M."/>
            <person name="Cooper J."/>
            <person name="Damon W."/>
            <person name="Desjardin D."/>
            <person name="Finy P."/>
            <person name="Geml J."/>
            <person name="Haridas S."/>
            <person name="Hughes K."/>
            <person name="Justo A."/>
            <person name="Karasinski D."/>
            <person name="Kautmanova I."/>
            <person name="Kiss B."/>
            <person name="Kocsube S."/>
            <person name="Kotiranta H."/>
            <person name="LaButti K.M."/>
            <person name="Lechner B.E."/>
            <person name="Liimatainen K."/>
            <person name="Lipzen A."/>
            <person name="Lukacs Z."/>
            <person name="Mihaltcheva S."/>
            <person name="Morgado L.N."/>
            <person name="Niskanen T."/>
            <person name="Noordeloos M.E."/>
            <person name="Ohm R.A."/>
            <person name="Ortiz-Santana B."/>
            <person name="Ovrebo C."/>
            <person name="Racz N."/>
            <person name="Riley R."/>
            <person name="Savchenko A."/>
            <person name="Shiryaev A."/>
            <person name="Soop K."/>
            <person name="Spirin V."/>
            <person name="Szebenyi C."/>
            <person name="Tomsovsky M."/>
            <person name="Tulloss R.E."/>
            <person name="Uehling J."/>
            <person name="Grigoriev I.V."/>
            <person name="Vagvolgyi C."/>
            <person name="Papp T."/>
            <person name="Martin F.M."/>
            <person name="Miettinen O."/>
            <person name="Hibbett D.S."/>
            <person name="Nagy L.G."/>
        </authorList>
    </citation>
    <scope>NUCLEOTIDE SEQUENCE [LARGE SCALE GENOMIC DNA]</scope>
    <source>
        <strain evidence="3 4">CBS 962.96</strain>
    </source>
</reference>
<feature type="domain" description="GAE" evidence="2">
    <location>
        <begin position="495"/>
        <end position="528"/>
    </location>
</feature>
<dbReference type="InterPro" id="IPR008153">
    <property type="entry name" value="GAE_dom"/>
</dbReference>
<dbReference type="Gene3D" id="3.80.10.10">
    <property type="entry name" value="Ribonuclease Inhibitor"/>
    <property type="match status" value="1"/>
</dbReference>
<dbReference type="PROSITE" id="PS50180">
    <property type="entry name" value="GAE"/>
    <property type="match status" value="1"/>
</dbReference>
<gene>
    <name evidence="3" type="ORF">K435DRAFT_772656</name>
</gene>
<feature type="region of interest" description="Disordered" evidence="1">
    <location>
        <begin position="1"/>
        <end position="30"/>
    </location>
</feature>
<dbReference type="InterPro" id="IPR001810">
    <property type="entry name" value="F-box_dom"/>
</dbReference>
<organism evidence="3 4">
    <name type="scientific">Dendrothele bispora (strain CBS 962.96)</name>
    <dbReference type="NCBI Taxonomy" id="1314807"/>
    <lineage>
        <taxon>Eukaryota</taxon>
        <taxon>Fungi</taxon>
        <taxon>Dikarya</taxon>
        <taxon>Basidiomycota</taxon>
        <taxon>Agaricomycotina</taxon>
        <taxon>Agaricomycetes</taxon>
        <taxon>Agaricomycetidae</taxon>
        <taxon>Agaricales</taxon>
        <taxon>Agaricales incertae sedis</taxon>
        <taxon>Dendrothele</taxon>
    </lineage>
</organism>
<dbReference type="Pfam" id="PF12937">
    <property type="entry name" value="F-box-like"/>
    <property type="match status" value="1"/>
</dbReference>
<evidence type="ECO:0000256" key="1">
    <source>
        <dbReference type="SAM" id="MobiDB-lite"/>
    </source>
</evidence>